<dbReference type="SUPFAM" id="SSF52799">
    <property type="entry name" value="(Phosphotyrosine protein) phosphatases II"/>
    <property type="match status" value="1"/>
</dbReference>
<dbReference type="InterPro" id="IPR016130">
    <property type="entry name" value="Tyr_Pase_AS"/>
</dbReference>
<comment type="caution">
    <text evidence="2">The sequence shown here is derived from an EMBL/GenBank/DDBJ whole genome shotgun (WGS) entry which is preliminary data.</text>
</comment>
<gene>
    <name evidence="2" type="ORF">ALEPTO_LOCUS1569</name>
</gene>
<dbReference type="InterPro" id="IPR026893">
    <property type="entry name" value="Tyr/Ser_Pase_IphP-type"/>
</dbReference>
<dbReference type="PROSITE" id="PS50056">
    <property type="entry name" value="TYR_PHOSPHATASE_2"/>
    <property type="match status" value="1"/>
</dbReference>
<dbReference type="Gene3D" id="3.90.190.10">
    <property type="entry name" value="Protein tyrosine phosphatase superfamily"/>
    <property type="match status" value="1"/>
</dbReference>
<dbReference type="OrthoDB" id="9988524at2759"/>
<organism evidence="2 3">
    <name type="scientific">Ambispora leptoticha</name>
    <dbReference type="NCBI Taxonomy" id="144679"/>
    <lineage>
        <taxon>Eukaryota</taxon>
        <taxon>Fungi</taxon>
        <taxon>Fungi incertae sedis</taxon>
        <taxon>Mucoromycota</taxon>
        <taxon>Glomeromycotina</taxon>
        <taxon>Glomeromycetes</taxon>
        <taxon>Archaeosporales</taxon>
        <taxon>Ambisporaceae</taxon>
        <taxon>Ambispora</taxon>
    </lineage>
</organism>
<dbReference type="InterPro" id="IPR029021">
    <property type="entry name" value="Prot-tyrosine_phosphatase-like"/>
</dbReference>
<dbReference type="InterPro" id="IPR029058">
    <property type="entry name" value="AB_hydrolase_fold"/>
</dbReference>
<dbReference type="PROSITE" id="PS00383">
    <property type="entry name" value="TYR_PHOSPHATASE_1"/>
    <property type="match status" value="1"/>
</dbReference>
<dbReference type="Pfam" id="PF13350">
    <property type="entry name" value="Y_phosphatase3"/>
    <property type="match status" value="1"/>
</dbReference>
<evidence type="ECO:0000259" key="1">
    <source>
        <dbReference type="PROSITE" id="PS50056"/>
    </source>
</evidence>
<dbReference type="GO" id="GO:0004721">
    <property type="term" value="F:phosphoprotein phosphatase activity"/>
    <property type="evidence" value="ECO:0007669"/>
    <property type="project" value="InterPro"/>
</dbReference>
<evidence type="ECO:0000313" key="2">
    <source>
        <dbReference type="EMBL" id="CAG8461596.1"/>
    </source>
</evidence>
<evidence type="ECO:0000313" key="3">
    <source>
        <dbReference type="Proteomes" id="UP000789508"/>
    </source>
</evidence>
<dbReference type="PANTHER" id="PTHR31126:SF1">
    <property type="entry name" value="TYROSINE SPECIFIC PROTEIN PHOSPHATASES DOMAIN-CONTAINING PROTEIN"/>
    <property type="match status" value="1"/>
</dbReference>
<dbReference type="InterPro" id="IPR000073">
    <property type="entry name" value="AB_hydrolase_1"/>
</dbReference>
<dbReference type="AlphaFoldDB" id="A0A9N8VV65"/>
<keyword evidence="3" id="KW-1185">Reference proteome</keyword>
<name>A0A9N8VV65_9GLOM</name>
<reference evidence="2" key="1">
    <citation type="submission" date="2021-06" db="EMBL/GenBank/DDBJ databases">
        <authorList>
            <person name="Kallberg Y."/>
            <person name="Tangrot J."/>
            <person name="Rosling A."/>
        </authorList>
    </citation>
    <scope>NUCLEOTIDE SEQUENCE</scope>
    <source>
        <strain evidence="2">FL130A</strain>
    </source>
</reference>
<dbReference type="SUPFAM" id="SSF53474">
    <property type="entry name" value="alpha/beta-Hydrolases"/>
    <property type="match status" value="1"/>
</dbReference>
<dbReference type="EMBL" id="CAJVPS010000179">
    <property type="protein sequence ID" value="CAG8461596.1"/>
    <property type="molecule type" value="Genomic_DNA"/>
</dbReference>
<dbReference type="Gene3D" id="3.40.50.1820">
    <property type="entry name" value="alpha/beta hydrolase"/>
    <property type="match status" value="1"/>
</dbReference>
<protein>
    <submittedName>
        <fullName evidence="2">5684_t:CDS:1</fullName>
    </submittedName>
</protein>
<dbReference type="Proteomes" id="UP000789508">
    <property type="component" value="Unassembled WGS sequence"/>
</dbReference>
<dbReference type="InterPro" id="IPR000387">
    <property type="entry name" value="Tyr_Pase_dom"/>
</dbReference>
<sequence length="566" mass="64793">MTKTSAETKSIKLFIKNNLDQTIVGILERNETFVRNDTRGAKLGLILHGSLGNKDYLFLPKIAKSLPFDTFRFDSSGNGESGGELLYLSRKRDFEDIQIVINFLENEYGYFIYAFIGHSKGGTRALGYVSLYNCKIPHVVNISGGYDLTKQIAVIKEKVPMQRLEKFGYAYLEEQVQGKTIKCKLTEEELIWMDKFPSMEQMMQNIPETTCVLTIFGTSDKVVPLKDAAMFSNLIPNHILHLIQNANHGFTKHQEELCSILLDYFSDSFQTAQFQARNKYLTRFPRIINVDGITNFRDLGGWRCEEGYLRQRYIFRSAQLSRITTSGIETLRKLNIQKIFDLRSTHEIEKFGFVKIDGIERIFVPVFHDDNNSPETFYRRFSLYAQGPEGFSTGYMMILEEGKPTFRAMFNHILTQPNSPFLVHCTAGKDRTGVFGMLVLKFVGVSEEVIAREYEMTHHDSVSDPKRTQMLADSLDGTFTVEQIWRMMGAFYESMILTLKKFNETYKSVNAYLSLLGFSEQEINKIRSNLIVPPSLSSLEIQSRMNEAQRDISSDDGALKILKSAL</sequence>
<accession>A0A9N8VV65</accession>
<feature type="domain" description="Tyrosine specific protein phosphatases" evidence="1">
    <location>
        <begin position="404"/>
        <end position="435"/>
    </location>
</feature>
<proteinExistence type="predicted"/>
<dbReference type="PANTHER" id="PTHR31126">
    <property type="entry name" value="TYROSINE-PROTEIN PHOSPHATASE"/>
    <property type="match status" value="1"/>
</dbReference>
<dbReference type="Pfam" id="PF00561">
    <property type="entry name" value="Abhydrolase_1"/>
    <property type="match status" value="1"/>
</dbReference>